<dbReference type="SUPFAM" id="SSF56801">
    <property type="entry name" value="Acetyl-CoA synthetase-like"/>
    <property type="match status" value="3"/>
</dbReference>
<dbReference type="RefSeq" id="WP_153753577.1">
    <property type="nucleotide sequence ID" value="NZ_WJPM01000032.1"/>
</dbReference>
<dbReference type="Pfam" id="PF00668">
    <property type="entry name" value="Condensation"/>
    <property type="match status" value="3"/>
</dbReference>
<dbReference type="NCBIfam" id="NF003417">
    <property type="entry name" value="PRK04813.1"/>
    <property type="match status" value="3"/>
</dbReference>
<dbReference type="InterPro" id="IPR020845">
    <property type="entry name" value="AMP-binding_CS"/>
</dbReference>
<organism evidence="6 9">
    <name type="scientific">Xanthomonas sontii</name>
    <dbReference type="NCBI Taxonomy" id="2650745"/>
    <lineage>
        <taxon>Bacteria</taxon>
        <taxon>Pseudomonadati</taxon>
        <taxon>Pseudomonadota</taxon>
        <taxon>Gammaproteobacteria</taxon>
        <taxon>Lysobacterales</taxon>
        <taxon>Lysobacteraceae</taxon>
        <taxon>Xanthomonas</taxon>
    </lineage>
</organism>
<dbReference type="FunFam" id="3.40.50.12780:FF:000012">
    <property type="entry name" value="Non-ribosomal peptide synthetase"/>
    <property type="match status" value="2"/>
</dbReference>
<dbReference type="GO" id="GO:0044550">
    <property type="term" value="P:secondary metabolite biosynthetic process"/>
    <property type="evidence" value="ECO:0007669"/>
    <property type="project" value="UniProtKB-ARBA"/>
</dbReference>
<evidence type="ECO:0000313" key="7">
    <source>
        <dbReference type="EMBL" id="MRH77073.1"/>
    </source>
</evidence>
<evidence type="ECO:0000256" key="1">
    <source>
        <dbReference type="ARBA" id="ARBA00001957"/>
    </source>
</evidence>
<dbReference type="PANTHER" id="PTHR45527">
    <property type="entry name" value="NONRIBOSOMAL PEPTIDE SYNTHETASE"/>
    <property type="match status" value="1"/>
</dbReference>
<dbReference type="GO" id="GO:0043041">
    <property type="term" value="P:amino acid activation for nonribosomal peptide biosynthetic process"/>
    <property type="evidence" value="ECO:0007669"/>
    <property type="project" value="TreeGrafter"/>
</dbReference>
<dbReference type="InterPro" id="IPR045851">
    <property type="entry name" value="AMP-bd_C_sf"/>
</dbReference>
<sequence>MSADQSQTLQHLRRAVALQQLRQRGDVPQAPAATEAIPAADRQAALPLSWAQQRLWFLDQLDHAASAGYHMPAALRLRGILDRAALRASLDRIVARHESLRTIFASTDGTPRQVIAPANSGFTLQEHDLRMLDADAQQAEVARLGSDEALAPFDLTIGPLIRGRLLQMADDEYVLLVTQHHIICDGWSIGVLVQEVSVLYAALSQGRPDPLPPLPIQYADYAAWQRQCLQGDALQRQLAFWTAHLRGAPALLTLPTDRPRPAAQSYNGDRVEVRMSTELTAALRALAQRHGATLFMTLLTGWSALLSRLSGQDDVVVGSPVANRQRSELEPLIGFFVNTLALRVDLSADPSVAALLAQVKATTLDAYAHRDLPFEQVVEALQPERSLGHSPVFQAMLALNNTPRGGDLQLPGLALSALPTVRQSAQFDIALSLSDDPDHGLSGSAIYATDLFDRATVERMLGYWMTLLTAMAADDSQPVGRLPLLDAHARAQLLAASTAITTAVPAAPMLAHALFEGQAAARPEALALHFDGQCLSYAALNRRANQVAHLLRMLGVRPDDRVAICMERGVELLVGVLATLKAGGAYVPLDPAYPTERLAYMLGDSAPVVLLTQAGLVDELPAVGLLRTLVLDADGDDAALIARQPDENLDAGAVGLAPTHLAYVIYTSGSTGLPKGVMVEHRSLCHLAAAQTALFDVGAQSQVLQFASISFDASIFEIVMAWSAGACLHLASREALRPGPALLGTLRQRRISHATLPPSALMAFAAEDLADADMTLVVAGEAFPPKACQWAGGNRVFNAYGPTETTVWATAYRCMPQDCGASVPIGRPIANTSVYLLGRDGEPVPLGVVGEIHIGGASVARGYLNRPELTEERFLPDPFADTPGARMYRTGDLGRWRPDGTIDYVGRNDFQVKMRGFRIEPGEVEARLIACAGVREAAVIDRADAAAGSALVAYVVPQEGAVLEALPLRDQLLRVLPDYMIPSAFVTLPALPLTPNGKLDRKALPAPDQTAVASRRYEAPVGEVEQTVAAIWQELLALERVGRHDHFFELGGHSLLVISLIERLHQAGLEVQVRTVFDAPTLSALAARLHRGGDGASPRQAVANPITAQTTHLTPALLPLVQLSQDAIDRIVAGVPGGVSNIQDIYPLAPLQEGILFHHLLGGAGDTYQLRLTLAFDDQARMRSFLELLQVVIDRHDILRTAVFWEDLQQPVQVVHRQAPLRIVELTTGAEEPALAQLLAQTDPQRLQLDLRHAPMLAAYVAYDAPSGDWLVALLSHHMVCDHIGLDLVFSEVQQLLQGYGERLPTPMPYRNFIAQTHALPDTEHEAYFREQFGDVEVPTAPFGILAAREHGVAQQESSLPFDDALSRRIRDAARASGVTPAVLFHVAWAQVLAECSGSDDVVFGTVLSGRMQGSEGADRVVGMFINSLPIRLPLAALSVTEAIRDTYARLTALLAHEQAPLALAQRFSRVPSHLPLFTALLNYRYNQGSGSTQSSAFDPAGWDGIRLLARSKTHGSYPVTMSVEDWGQALGLSVLCVPEIDGERLIRYFETTIRALVDAMANAPSTPVRHLPVLPVAEVAHMLAVGRGESTAPAQRGLVHEAFQAQAQRAPDATALIFGDSLLSYDALNRRANQLAHHLRSLGVKPDARVAICMERGIDMVVALLAVLKAGGGYVPLDPAYPAERLADILRSDPPLALLTVAAVEDNLPALSLLRVVVIDDDAAIARQPQHDPEPAAIGLTEDHLAYVLYTSGSTGQPKGVMVTHRNVGTYLAHAHGAYLHDDVCGAVVATPLGFDATVTTLLAPWRVGKPVVLLPEDRQRCLAEVLRYCLRPEPWLFKLTPAHLDVLAGLNDAPTVSTRHRLVVGGEQLSVRTLHRFRERVLPHAIVVNEYGPTEATVGCTTFVSDGQGQDVLHEGVPIGRPIAGAHIYVLSTSGVPVPAGVAGELHIGGAGVARGYLNRPALTAERFLPDPFASEPDARLYRTGDLARWLPDGNLQFLGRNDFQVKIRGFRIELGEIEAKLAACAGVEEAVVVAQTDGSGDARLVAYVVATDEGDLQATALRGTLLRSLPDYMVPGAFVTLAALPLTPNGKLDRKALPAPDQDALASQDYQAPIGEAESTIAAIWQELLDLERVGRHDHFFELGGHSLLAVRLVTRLRTTLGVDVTLRDVFAQPTPALLAGSIASAATTPQAGIVPVDREGAMPLSWAQQRLWFLDQLDHAAGAAYHIPAALRFSGALNRAALRASLDRIVARHENLRTTFVSVEGEPRQVIAPADSGFLLIENNLRHLQGAEQEAAVAELSMGEARAPFDLAQGPLVRGRLLVLAEQEHVLLVTQHHIVSDGWSIGVLVREFSALYTAFHQGLADPLPPLSIQYADYAAWQRRWLQGDVLQEQIDFWRRHLSGAPALLELPTDRPRPAVMSYAGDSVPVRVPRDLSRALHALAQRHGVTLFMTLLAGWAVLLSRLSGQHQVVIGSPVANRQHAEIEPLIGFFVNTLAFRVDLRDDPSVAGLLAQVKATTLDAYAHQDLPFEQVVEALQPERSLSHNAVFQAALSLNNTPGDDGLDRLPDLTLSAVEGAQRNARFDLSLSMTETESGLVGGVVYATDLFERDTVQRMLGHWVMLLQAMVADDARTVGSLPLLTPAERMQLVDQFSPGQVRAQPRQLIHTTFEARAAAQPDAVAVEFAGQQLSYAELNRHANRIAHRLIALGLAPDDRVALFAERSLATFAGILGILKAGGAYVPLDPSHPAERVAYMLADSTPVAVLSSSALQSRLPLLRSLDVPVLALDADRDAASVQHAADPQVDGLTPRHLAYVIYTSGSTGQPKGVMVEHASVMNLQSELERAIFSGLDAQARVGLNASLSFDASIKSLLQLLSGRCVVLLPQDVRLDARALLEFLGRHQLDALDCTPLQLEALLAEGLLDPTTYRPKAIMIGGELIPASIWRRLNGEQRTRFFNVYGPTECTVDSSLALINGSGDRPQIGRPMGNVRIYLLDPQRQLVPVGAAGELYIGGAGVARGYLGRPELTAQRFLADPFVDDADARMYRTGDLGRWLPDGTIEYLGRNDFQVKIRGFRIELGEIEARLATCAGVREVAVVAREDAMGETRLVAYLVPHAGQTCASAALRERLLQELPEYMVPAAFVTLDAFPLTPNGKLDRQALPAPDQEAVASRPYEAPIGEAEQAIATIWEELLGLERVGRHDHFFELGGHSLLAVRVVVRLKEALQMEMDLRDVFMSPQLSALAALMVERQLAQFDQVELLDMLTSIDEPPAAP</sequence>
<feature type="domain" description="Carrier" evidence="5">
    <location>
        <begin position="2115"/>
        <end position="2190"/>
    </location>
</feature>
<dbReference type="InterPro" id="IPR009081">
    <property type="entry name" value="PP-bd_ACP"/>
</dbReference>
<dbReference type="FunFam" id="1.10.1200.10:FF:000016">
    <property type="entry name" value="Non-ribosomal peptide synthase"/>
    <property type="match status" value="1"/>
</dbReference>
<dbReference type="Pfam" id="PF00501">
    <property type="entry name" value="AMP-binding"/>
    <property type="match status" value="3"/>
</dbReference>
<dbReference type="Pfam" id="PF00550">
    <property type="entry name" value="PP-binding"/>
    <property type="match status" value="3"/>
</dbReference>
<evidence type="ECO:0000259" key="5">
    <source>
        <dbReference type="PROSITE" id="PS50075"/>
    </source>
</evidence>
<keyword evidence="4" id="KW-0597">Phosphoprotein</keyword>
<dbReference type="FunFam" id="3.40.50.980:FF:000001">
    <property type="entry name" value="Non-ribosomal peptide synthetase"/>
    <property type="match status" value="3"/>
</dbReference>
<name>A0A6N7QQ29_9XANT</name>
<evidence type="ECO:0000256" key="4">
    <source>
        <dbReference type="ARBA" id="ARBA00022553"/>
    </source>
</evidence>
<dbReference type="PROSITE" id="PS50075">
    <property type="entry name" value="CARRIER"/>
    <property type="match status" value="3"/>
</dbReference>
<accession>A0A6N7QQ29</accession>
<protein>
    <submittedName>
        <fullName evidence="6">Amino acid adenylation domain-containing protein</fullName>
    </submittedName>
</protein>
<evidence type="ECO:0000256" key="3">
    <source>
        <dbReference type="ARBA" id="ARBA00022450"/>
    </source>
</evidence>
<dbReference type="InterPro" id="IPR025110">
    <property type="entry name" value="AMP-bd_C"/>
</dbReference>
<dbReference type="InterPro" id="IPR020806">
    <property type="entry name" value="PKS_PP-bd"/>
</dbReference>
<dbReference type="GO" id="GO:0003824">
    <property type="term" value="F:catalytic activity"/>
    <property type="evidence" value="ECO:0007669"/>
    <property type="project" value="InterPro"/>
</dbReference>
<feature type="domain" description="Carrier" evidence="5">
    <location>
        <begin position="1019"/>
        <end position="1093"/>
    </location>
</feature>
<dbReference type="Gene3D" id="3.30.300.30">
    <property type="match status" value="3"/>
</dbReference>
<comment type="cofactor">
    <cofactor evidence="1">
        <name>pantetheine 4'-phosphate</name>
        <dbReference type="ChEBI" id="CHEBI:47942"/>
    </cofactor>
</comment>
<dbReference type="Gene3D" id="1.10.1200.10">
    <property type="entry name" value="ACP-like"/>
    <property type="match status" value="3"/>
</dbReference>
<dbReference type="NCBIfam" id="TIGR01733">
    <property type="entry name" value="AA-adenyl-dom"/>
    <property type="match status" value="3"/>
</dbReference>
<dbReference type="EMBL" id="WJPM01000032">
    <property type="protein sequence ID" value="MRH77073.1"/>
    <property type="molecule type" value="Genomic_DNA"/>
</dbReference>
<dbReference type="FunFam" id="2.30.38.10:FF:000001">
    <property type="entry name" value="Non-ribosomal peptide synthetase PvdI"/>
    <property type="match status" value="3"/>
</dbReference>
<dbReference type="GO" id="GO:0031177">
    <property type="term" value="F:phosphopantetheine binding"/>
    <property type="evidence" value="ECO:0007669"/>
    <property type="project" value="InterPro"/>
</dbReference>
<evidence type="ECO:0000313" key="8">
    <source>
        <dbReference type="Proteomes" id="UP000437931"/>
    </source>
</evidence>
<dbReference type="FunFam" id="3.30.559.30:FF:000001">
    <property type="entry name" value="Non-ribosomal peptide synthetase"/>
    <property type="match status" value="2"/>
</dbReference>
<dbReference type="CDD" id="cd05930">
    <property type="entry name" value="A_NRPS"/>
    <property type="match status" value="3"/>
</dbReference>
<dbReference type="EMBL" id="WJPN01000032">
    <property type="protein sequence ID" value="MRH02742.1"/>
    <property type="molecule type" value="Genomic_DNA"/>
</dbReference>
<feature type="domain" description="Carrier" evidence="5">
    <location>
        <begin position="3181"/>
        <end position="3256"/>
    </location>
</feature>
<proteinExistence type="inferred from homology"/>
<dbReference type="SUPFAM" id="SSF47336">
    <property type="entry name" value="ACP-like"/>
    <property type="match status" value="3"/>
</dbReference>
<dbReference type="Gene3D" id="3.40.50.980">
    <property type="match status" value="6"/>
</dbReference>
<comment type="similarity">
    <text evidence="2">Belongs to the ATP-dependent AMP-binding enzyme family.</text>
</comment>
<evidence type="ECO:0000313" key="9">
    <source>
        <dbReference type="Proteomes" id="UP000439314"/>
    </source>
</evidence>
<evidence type="ECO:0000256" key="2">
    <source>
        <dbReference type="ARBA" id="ARBA00006432"/>
    </source>
</evidence>
<dbReference type="PANTHER" id="PTHR45527:SF1">
    <property type="entry name" value="FATTY ACID SYNTHASE"/>
    <property type="match status" value="1"/>
</dbReference>
<keyword evidence="3" id="KW-0596">Phosphopantetheine</keyword>
<dbReference type="GO" id="GO:0005737">
    <property type="term" value="C:cytoplasm"/>
    <property type="evidence" value="ECO:0007669"/>
    <property type="project" value="TreeGrafter"/>
</dbReference>
<dbReference type="CDD" id="cd19544">
    <property type="entry name" value="E-C_NRPS"/>
    <property type="match status" value="1"/>
</dbReference>
<dbReference type="FunFam" id="1.10.1200.10:FF:000005">
    <property type="entry name" value="Nonribosomal peptide synthetase 1"/>
    <property type="match status" value="2"/>
</dbReference>
<dbReference type="Proteomes" id="UP000439314">
    <property type="component" value="Unassembled WGS sequence"/>
</dbReference>
<dbReference type="Pfam" id="PF13193">
    <property type="entry name" value="AMP-binding_C"/>
    <property type="match status" value="3"/>
</dbReference>
<dbReference type="InterPro" id="IPR010071">
    <property type="entry name" value="AA_adenyl_dom"/>
</dbReference>
<dbReference type="Proteomes" id="UP000437931">
    <property type="component" value="Unassembled WGS sequence"/>
</dbReference>
<dbReference type="Gene3D" id="3.30.559.30">
    <property type="entry name" value="Nonribosomal peptide synthetase, condensation domain"/>
    <property type="match status" value="3"/>
</dbReference>
<dbReference type="Gene3D" id="2.30.38.10">
    <property type="entry name" value="Luciferase, Domain 3"/>
    <property type="match status" value="3"/>
</dbReference>
<dbReference type="InterPro" id="IPR000873">
    <property type="entry name" value="AMP-dep_synth/lig_dom"/>
</dbReference>
<comment type="caution">
    <text evidence="6">The sequence shown here is derived from an EMBL/GenBank/DDBJ whole genome shotgun (WGS) entry which is preliminary data.</text>
</comment>
<dbReference type="GO" id="GO:0072330">
    <property type="term" value="P:monocarboxylic acid biosynthetic process"/>
    <property type="evidence" value="ECO:0007669"/>
    <property type="project" value="UniProtKB-ARBA"/>
</dbReference>
<dbReference type="InterPro" id="IPR036736">
    <property type="entry name" value="ACP-like_sf"/>
</dbReference>
<dbReference type="FunFam" id="3.30.559.10:FF:000012">
    <property type="entry name" value="Non-ribosomal peptide synthetase"/>
    <property type="match status" value="2"/>
</dbReference>
<dbReference type="PROSITE" id="PS00455">
    <property type="entry name" value="AMP_BINDING"/>
    <property type="match status" value="3"/>
</dbReference>
<reference evidence="7" key="2">
    <citation type="journal article" date="2020" name="Plant Dis.">
        <title>A Grain Rot of Rice in Iran Caused by a Xanthomonas Strain Closely Related to X. sacchari.</title>
        <authorList>
            <person name="Mirghasempour S.A."/>
            <person name="Huang S."/>
            <person name="Studholme D.J."/>
            <person name="Brady C.L."/>
        </authorList>
    </citation>
    <scope>NUCLEOTIDE SEQUENCE</scope>
    <source>
        <strain evidence="7">SAM114</strain>
    </source>
</reference>
<dbReference type="Gene3D" id="3.30.559.10">
    <property type="entry name" value="Chloramphenicol acetyltransferase-like domain"/>
    <property type="match status" value="3"/>
</dbReference>
<dbReference type="InterPro" id="IPR001242">
    <property type="entry name" value="Condensation_dom"/>
</dbReference>
<dbReference type="InterPro" id="IPR023213">
    <property type="entry name" value="CAT-like_dom_sf"/>
</dbReference>
<dbReference type="SMART" id="SM00823">
    <property type="entry name" value="PKS_PP"/>
    <property type="match status" value="3"/>
</dbReference>
<gene>
    <name evidence="6" type="ORF">GIY21_20800</name>
    <name evidence="7" type="ORF">GIY22_20810</name>
</gene>
<evidence type="ECO:0000313" key="6">
    <source>
        <dbReference type="EMBL" id="MRH02742.1"/>
    </source>
</evidence>
<keyword evidence="8" id="KW-1185">Reference proteome</keyword>
<dbReference type="CDD" id="cd19531">
    <property type="entry name" value="LCL_NRPS-like"/>
    <property type="match status" value="2"/>
</dbReference>
<reference evidence="8 9" key="1">
    <citation type="submission" date="2019-11" db="EMBL/GenBank/DDBJ databases">
        <title>First report of rice panicle blight caused by Xanthomonas sp. in Iran.</title>
        <authorList>
            <person name="Mirghasempour S.A."/>
            <person name="Huang S."/>
            <person name="Brady C.L."/>
            <person name="Studholme D.J."/>
        </authorList>
    </citation>
    <scope>NUCLEOTIDE SEQUENCE [LARGE SCALE GENOMIC DNA]</scope>
    <source>
        <strain evidence="6 9">ASD011</strain>
        <strain evidence="8">SAM114</strain>
    </source>
</reference>
<dbReference type="PROSITE" id="PS00012">
    <property type="entry name" value="PHOSPHOPANTETHEINE"/>
    <property type="match status" value="2"/>
</dbReference>
<dbReference type="FunFam" id="3.30.300.30:FF:000010">
    <property type="entry name" value="Enterobactin synthetase component F"/>
    <property type="match status" value="3"/>
</dbReference>
<dbReference type="SUPFAM" id="SSF52777">
    <property type="entry name" value="CoA-dependent acyltransferases"/>
    <property type="match status" value="6"/>
</dbReference>
<dbReference type="InterPro" id="IPR006162">
    <property type="entry name" value="Ppantetheine_attach_site"/>
</dbReference>